<keyword evidence="2" id="KW-1185">Reference proteome</keyword>
<proteinExistence type="predicted"/>
<dbReference type="Proteomes" id="UP000299102">
    <property type="component" value="Unassembled WGS sequence"/>
</dbReference>
<reference evidence="1 2" key="1">
    <citation type="journal article" date="2019" name="Commun. Biol.">
        <title>The bagworm genome reveals a unique fibroin gene that provides high tensile strength.</title>
        <authorList>
            <person name="Kono N."/>
            <person name="Nakamura H."/>
            <person name="Ohtoshi R."/>
            <person name="Tomita M."/>
            <person name="Numata K."/>
            <person name="Arakawa K."/>
        </authorList>
    </citation>
    <scope>NUCLEOTIDE SEQUENCE [LARGE SCALE GENOMIC DNA]</scope>
</reference>
<evidence type="ECO:0000313" key="1">
    <source>
        <dbReference type="EMBL" id="GBP04015.1"/>
    </source>
</evidence>
<comment type="caution">
    <text evidence="1">The sequence shown here is derived from an EMBL/GenBank/DDBJ whole genome shotgun (WGS) entry which is preliminary data.</text>
</comment>
<accession>A0A4C1SPV2</accession>
<gene>
    <name evidence="1" type="ORF">EVAR_74786_1</name>
</gene>
<dbReference type="EMBL" id="BGZK01000012">
    <property type="protein sequence ID" value="GBP04015.1"/>
    <property type="molecule type" value="Genomic_DNA"/>
</dbReference>
<organism evidence="1 2">
    <name type="scientific">Eumeta variegata</name>
    <name type="common">Bagworm moth</name>
    <name type="synonym">Eumeta japonica</name>
    <dbReference type="NCBI Taxonomy" id="151549"/>
    <lineage>
        <taxon>Eukaryota</taxon>
        <taxon>Metazoa</taxon>
        <taxon>Ecdysozoa</taxon>
        <taxon>Arthropoda</taxon>
        <taxon>Hexapoda</taxon>
        <taxon>Insecta</taxon>
        <taxon>Pterygota</taxon>
        <taxon>Neoptera</taxon>
        <taxon>Endopterygota</taxon>
        <taxon>Lepidoptera</taxon>
        <taxon>Glossata</taxon>
        <taxon>Ditrysia</taxon>
        <taxon>Tineoidea</taxon>
        <taxon>Psychidae</taxon>
        <taxon>Oiketicinae</taxon>
        <taxon>Eumeta</taxon>
    </lineage>
</organism>
<dbReference type="AlphaFoldDB" id="A0A4C1SPV2"/>
<protein>
    <submittedName>
        <fullName evidence="1">Uncharacterized protein</fullName>
    </submittedName>
</protein>
<name>A0A4C1SPV2_EUMVA</name>
<sequence length="92" mass="10464">MQMQFRGLTSMMSPTRAFMTGYIQSDMRTGWAHTTDHIDEIYQTVPTKERDNGYESATAHAAEFGSVDRLGRSPLKLGSRPMRCSRNIIHLL</sequence>
<evidence type="ECO:0000313" key="2">
    <source>
        <dbReference type="Proteomes" id="UP000299102"/>
    </source>
</evidence>